<evidence type="ECO:0000256" key="1">
    <source>
        <dbReference type="SAM" id="MobiDB-lite"/>
    </source>
</evidence>
<protein>
    <submittedName>
        <fullName evidence="2">Uncharacterized protein</fullName>
    </submittedName>
</protein>
<dbReference type="AlphaFoldDB" id="A0A658QXA5"/>
<evidence type="ECO:0000313" key="3">
    <source>
        <dbReference type="Proteomes" id="UP000198263"/>
    </source>
</evidence>
<proteinExistence type="predicted"/>
<gene>
    <name evidence="2" type="ORF">AWB72_02680</name>
</gene>
<organism evidence="2 3">
    <name type="scientific">Caballeronia concitans</name>
    <dbReference type="NCBI Taxonomy" id="1777133"/>
    <lineage>
        <taxon>Bacteria</taxon>
        <taxon>Pseudomonadati</taxon>
        <taxon>Pseudomonadota</taxon>
        <taxon>Betaproteobacteria</taxon>
        <taxon>Burkholderiales</taxon>
        <taxon>Burkholderiaceae</taxon>
        <taxon>Caballeronia</taxon>
    </lineage>
</organism>
<keyword evidence="3" id="KW-1185">Reference proteome</keyword>
<dbReference type="Proteomes" id="UP000198263">
    <property type="component" value="Unassembled WGS sequence"/>
</dbReference>
<feature type="compositionally biased region" description="Polar residues" evidence="1">
    <location>
        <begin position="7"/>
        <end position="17"/>
    </location>
</feature>
<feature type="region of interest" description="Disordered" evidence="1">
    <location>
        <begin position="1"/>
        <end position="58"/>
    </location>
</feature>
<evidence type="ECO:0000313" key="2">
    <source>
        <dbReference type="EMBL" id="SAL30994.1"/>
    </source>
</evidence>
<comment type="caution">
    <text evidence="2">The sequence shown here is derived from an EMBL/GenBank/DDBJ whole genome shotgun (WGS) entry which is preliminary data.</text>
</comment>
<sequence length="58" mass="6141">MTEQTDRSTPPKQTDSDPTAADRRLSDEQKQNAANEPAPPDADKGPPLPDPNAVGEDG</sequence>
<dbReference type="EMBL" id="FCNV02000004">
    <property type="protein sequence ID" value="SAL30994.1"/>
    <property type="molecule type" value="Genomic_DNA"/>
</dbReference>
<feature type="compositionally biased region" description="Basic and acidic residues" evidence="1">
    <location>
        <begin position="20"/>
        <end position="30"/>
    </location>
</feature>
<reference evidence="2 3" key="1">
    <citation type="submission" date="2016-01" db="EMBL/GenBank/DDBJ databases">
        <authorList>
            <person name="Peeters C."/>
        </authorList>
    </citation>
    <scope>NUCLEOTIDE SEQUENCE [LARGE SCALE GENOMIC DNA]</scope>
    <source>
        <strain evidence="2">LMG 29315</strain>
    </source>
</reference>
<name>A0A658QXA5_9BURK</name>
<accession>A0A658QXA5</accession>